<dbReference type="InterPro" id="IPR014710">
    <property type="entry name" value="RmlC-like_jellyroll"/>
</dbReference>
<evidence type="ECO:0000259" key="1">
    <source>
        <dbReference type="PROSITE" id="PS50042"/>
    </source>
</evidence>
<dbReference type="InterPro" id="IPR018490">
    <property type="entry name" value="cNMP-bd_dom_sf"/>
</dbReference>
<dbReference type="InterPro" id="IPR000595">
    <property type="entry name" value="cNMP-bd_dom"/>
</dbReference>
<accession>A0A1U7M3W8</accession>
<protein>
    <submittedName>
        <fullName evidence="2">Regulatory protein YeiL</fullName>
    </submittedName>
</protein>
<dbReference type="AlphaFoldDB" id="A0A1U7M3W8"/>
<keyword evidence="3" id="KW-1185">Reference proteome</keyword>
<dbReference type="SMART" id="SM00100">
    <property type="entry name" value="cNMP"/>
    <property type="match status" value="1"/>
</dbReference>
<dbReference type="EMBL" id="LTDM01000053">
    <property type="protein sequence ID" value="OLS01909.1"/>
    <property type="molecule type" value="Genomic_DNA"/>
</dbReference>
<evidence type="ECO:0000313" key="3">
    <source>
        <dbReference type="Proteomes" id="UP000186112"/>
    </source>
</evidence>
<sequence length="225" mass="25499">MKQIFDKEEIRRCLAESDFESCFSFSIKEDVRLYFADKGDNILKEGEKSDGFLYYMVSGRAKLFCSLSNGKTSLLDFLHKDSFIGELELLSVRKTTMGVKALSPCFLLAMPIEKYRSRLLSDACFLQILCMTLAKKEEKRIHAISSTQGFPLANRLAHFVLFAAIDGSYTELNTDASAYLGVSYRHLTQVLGEFTQYGYLKRVQGGYIITNEQALKLLADELNVE</sequence>
<dbReference type="Pfam" id="PF00027">
    <property type="entry name" value="cNMP_binding"/>
    <property type="match status" value="1"/>
</dbReference>
<comment type="caution">
    <text evidence="2">The sequence shown here is derived from an EMBL/GenBank/DDBJ whole genome shotgun (WGS) entry which is preliminary data.</text>
</comment>
<evidence type="ECO:0000313" key="2">
    <source>
        <dbReference type="EMBL" id="OLS01909.1"/>
    </source>
</evidence>
<dbReference type="NCBIfam" id="NF007707">
    <property type="entry name" value="PRK10402.1"/>
    <property type="match status" value="1"/>
</dbReference>
<dbReference type="PROSITE" id="PS50042">
    <property type="entry name" value="CNMP_BINDING_3"/>
    <property type="match status" value="1"/>
</dbReference>
<dbReference type="RefSeq" id="WP_075727723.1">
    <property type="nucleotide sequence ID" value="NZ_LTDM01000053.1"/>
</dbReference>
<reference evidence="2 3" key="1">
    <citation type="submission" date="2016-02" db="EMBL/GenBank/DDBJ databases">
        <title>Genome sequence of Tissierella creatinophila DSM 6911.</title>
        <authorList>
            <person name="Poehlein A."/>
            <person name="Daniel R."/>
        </authorList>
    </citation>
    <scope>NUCLEOTIDE SEQUENCE [LARGE SCALE GENOMIC DNA]</scope>
    <source>
        <strain evidence="2 3">DSM 6911</strain>
    </source>
</reference>
<proteinExistence type="predicted"/>
<dbReference type="Proteomes" id="UP000186112">
    <property type="component" value="Unassembled WGS sequence"/>
</dbReference>
<dbReference type="SUPFAM" id="SSF51206">
    <property type="entry name" value="cAMP-binding domain-like"/>
    <property type="match status" value="1"/>
</dbReference>
<dbReference type="Gene3D" id="2.60.120.10">
    <property type="entry name" value="Jelly Rolls"/>
    <property type="match status" value="1"/>
</dbReference>
<feature type="domain" description="Cyclic nucleotide-binding" evidence="1">
    <location>
        <begin position="34"/>
        <end position="119"/>
    </location>
</feature>
<dbReference type="OrthoDB" id="581021at2"/>
<gene>
    <name evidence="2" type="primary">yeiL</name>
    <name evidence="2" type="ORF">TICRE_20510</name>
</gene>
<name>A0A1U7M3W8_TISCR</name>
<organism evidence="2 3">
    <name type="scientific">Tissierella creatinophila DSM 6911</name>
    <dbReference type="NCBI Taxonomy" id="1123403"/>
    <lineage>
        <taxon>Bacteria</taxon>
        <taxon>Bacillati</taxon>
        <taxon>Bacillota</taxon>
        <taxon>Tissierellia</taxon>
        <taxon>Tissierellales</taxon>
        <taxon>Tissierellaceae</taxon>
        <taxon>Tissierella</taxon>
    </lineage>
</organism>
<dbReference type="CDD" id="cd00038">
    <property type="entry name" value="CAP_ED"/>
    <property type="match status" value="1"/>
</dbReference>